<dbReference type="Pfam" id="PF02397">
    <property type="entry name" value="Bac_transf"/>
    <property type="match status" value="1"/>
</dbReference>
<feature type="transmembrane region" description="Helical" evidence="2">
    <location>
        <begin position="45"/>
        <end position="66"/>
    </location>
</feature>
<dbReference type="GO" id="GO:0009242">
    <property type="term" value="P:colanic acid biosynthetic process"/>
    <property type="evidence" value="ECO:0007669"/>
    <property type="project" value="TreeGrafter"/>
</dbReference>
<evidence type="ECO:0000256" key="2">
    <source>
        <dbReference type="SAM" id="Phobius"/>
    </source>
</evidence>
<name>A0A1H9H650_9GAMM</name>
<organism evidence="4 5">
    <name type="scientific">Solimonas aquatica</name>
    <dbReference type="NCBI Taxonomy" id="489703"/>
    <lineage>
        <taxon>Bacteria</taxon>
        <taxon>Pseudomonadati</taxon>
        <taxon>Pseudomonadota</taxon>
        <taxon>Gammaproteobacteria</taxon>
        <taxon>Nevskiales</taxon>
        <taxon>Nevskiaceae</taxon>
        <taxon>Solimonas</taxon>
    </lineage>
</organism>
<dbReference type="GO" id="GO:0089702">
    <property type="term" value="F:undecaprenyl-phosphate glucose phosphotransferase activity"/>
    <property type="evidence" value="ECO:0007669"/>
    <property type="project" value="TreeGrafter"/>
</dbReference>
<reference evidence="5" key="1">
    <citation type="submission" date="2016-10" db="EMBL/GenBank/DDBJ databases">
        <authorList>
            <person name="Varghese N."/>
            <person name="Submissions S."/>
        </authorList>
    </citation>
    <scope>NUCLEOTIDE SEQUENCE [LARGE SCALE GENOMIC DNA]</scope>
    <source>
        <strain evidence="5">DSM 25927</strain>
    </source>
</reference>
<keyword evidence="5" id="KW-1185">Reference proteome</keyword>
<dbReference type="AlphaFoldDB" id="A0A1H9H650"/>
<keyword evidence="4" id="KW-0808">Transferase</keyword>
<keyword evidence="2" id="KW-1133">Transmembrane helix</keyword>
<evidence type="ECO:0000313" key="4">
    <source>
        <dbReference type="EMBL" id="SEQ57800.1"/>
    </source>
</evidence>
<accession>A0A1H9H650</accession>
<keyword evidence="2" id="KW-0812">Transmembrane</keyword>
<evidence type="ECO:0000259" key="3">
    <source>
        <dbReference type="Pfam" id="PF02397"/>
    </source>
</evidence>
<dbReference type="Proteomes" id="UP000199233">
    <property type="component" value="Unassembled WGS sequence"/>
</dbReference>
<dbReference type="PANTHER" id="PTHR30576">
    <property type="entry name" value="COLANIC BIOSYNTHESIS UDP-GLUCOSE LIPID CARRIER TRANSFERASE"/>
    <property type="match status" value="1"/>
</dbReference>
<gene>
    <name evidence="4" type="ORF">SAMN04488038_10838</name>
</gene>
<dbReference type="InterPro" id="IPR003362">
    <property type="entry name" value="Bact_transf"/>
</dbReference>
<feature type="domain" description="Bacterial sugar transferase" evidence="3">
    <location>
        <begin position="40"/>
        <end position="222"/>
    </location>
</feature>
<protein>
    <submittedName>
        <fullName evidence="4">Putative colanic acid biosysnthesis UDP-glucose lipid carrier transferase</fullName>
    </submittedName>
</protein>
<dbReference type="EMBL" id="FOFS01000008">
    <property type="protein sequence ID" value="SEQ57800.1"/>
    <property type="molecule type" value="Genomic_DNA"/>
</dbReference>
<evidence type="ECO:0000313" key="5">
    <source>
        <dbReference type="Proteomes" id="UP000199233"/>
    </source>
</evidence>
<dbReference type="STRING" id="489703.SAMN04488038_10838"/>
<dbReference type="PANTHER" id="PTHR30576:SF21">
    <property type="entry name" value="UDP-GLUCOSE:UNDECAPRENYL-PHOSPHATE GLUCOSE-1-PHOSPHATE TRANSFERASE"/>
    <property type="match status" value="1"/>
</dbReference>
<comment type="similarity">
    <text evidence="1">Belongs to the bacterial sugar transferase family.</text>
</comment>
<proteinExistence type="inferred from homology"/>
<keyword evidence="2" id="KW-0472">Membrane</keyword>
<evidence type="ECO:0000256" key="1">
    <source>
        <dbReference type="ARBA" id="ARBA00006464"/>
    </source>
</evidence>
<sequence length="230" mass="25806">MFARADSAATLQGVQDRAAVRLEPAASPSLPVNAYCRLGKRGFDVLFSVLAIAGLSWLYALLALLVKLDSPGPVLFRQRRVGLDGNSFDCLKFRTMRHEPQAQFCQAQKNDPRVTRIGRFLRKTNLDELPQFFNVLRGEMSVVGPRPHVPELDGAYIGLVQGYADRTRVRPGITGLAQVSGCRGETRRLRDMRQRVRLDLFYARNAGLLFDLKIIVETVRCTLLGDQRAY</sequence>